<name>A0A378JMH2_9GAMM</name>
<keyword evidence="7" id="KW-1185">Reference proteome</keyword>
<dbReference type="Proteomes" id="UP000254794">
    <property type="component" value="Unassembled WGS sequence"/>
</dbReference>
<dbReference type="Pfam" id="PF00126">
    <property type="entry name" value="HTH_1"/>
    <property type="match status" value="1"/>
</dbReference>
<evidence type="ECO:0000313" key="7">
    <source>
        <dbReference type="Proteomes" id="UP000254794"/>
    </source>
</evidence>
<evidence type="ECO:0000256" key="1">
    <source>
        <dbReference type="ARBA" id="ARBA00009437"/>
    </source>
</evidence>
<dbReference type="InterPro" id="IPR000847">
    <property type="entry name" value="LysR_HTH_N"/>
</dbReference>
<evidence type="ECO:0000256" key="4">
    <source>
        <dbReference type="ARBA" id="ARBA00023163"/>
    </source>
</evidence>
<keyword evidence="2" id="KW-0805">Transcription regulation</keyword>
<dbReference type="PANTHER" id="PTHR30126:SF99">
    <property type="entry name" value="TRANSCRIPTIONAL REGULATOR LYSR FAMILY"/>
    <property type="match status" value="1"/>
</dbReference>
<dbReference type="SUPFAM" id="SSF53850">
    <property type="entry name" value="Periplasmic binding protein-like II"/>
    <property type="match status" value="1"/>
</dbReference>
<reference evidence="6 7" key="1">
    <citation type="submission" date="2018-06" db="EMBL/GenBank/DDBJ databases">
        <authorList>
            <consortium name="Pathogen Informatics"/>
            <person name="Doyle S."/>
        </authorList>
    </citation>
    <scope>NUCLEOTIDE SEQUENCE [LARGE SCALE GENOMIC DNA]</scope>
    <source>
        <strain evidence="6 7">NCTC13316</strain>
    </source>
</reference>
<dbReference type="PANTHER" id="PTHR30126">
    <property type="entry name" value="HTH-TYPE TRANSCRIPTIONAL REGULATOR"/>
    <property type="match status" value="1"/>
</dbReference>
<dbReference type="GO" id="GO:0000976">
    <property type="term" value="F:transcription cis-regulatory region binding"/>
    <property type="evidence" value="ECO:0007669"/>
    <property type="project" value="TreeGrafter"/>
</dbReference>
<dbReference type="Pfam" id="PF03466">
    <property type="entry name" value="LysR_substrate"/>
    <property type="match status" value="1"/>
</dbReference>
<keyword evidence="4" id="KW-0804">Transcription</keyword>
<dbReference type="EMBL" id="UGOD01000001">
    <property type="protein sequence ID" value="STX51503.1"/>
    <property type="molecule type" value="Genomic_DNA"/>
</dbReference>
<dbReference type="AlphaFoldDB" id="A0A378JMH2"/>
<proteinExistence type="inferred from homology"/>
<dbReference type="InterPro" id="IPR005119">
    <property type="entry name" value="LysR_subst-bd"/>
</dbReference>
<dbReference type="RefSeq" id="WP_115331136.1">
    <property type="nucleotide sequence ID" value="NZ_CAAAHP010000001.1"/>
</dbReference>
<gene>
    <name evidence="6" type="primary">cynR_2</name>
    <name evidence="6" type="ORF">NCTC13316_01598</name>
</gene>
<evidence type="ECO:0000259" key="5">
    <source>
        <dbReference type="PROSITE" id="PS50931"/>
    </source>
</evidence>
<comment type="similarity">
    <text evidence="1">Belongs to the LysR transcriptional regulatory family.</text>
</comment>
<dbReference type="PROSITE" id="PS50931">
    <property type="entry name" value="HTH_LYSR"/>
    <property type="match status" value="1"/>
</dbReference>
<dbReference type="InterPro" id="IPR036388">
    <property type="entry name" value="WH-like_DNA-bd_sf"/>
</dbReference>
<dbReference type="InterPro" id="IPR036390">
    <property type="entry name" value="WH_DNA-bd_sf"/>
</dbReference>
<dbReference type="OrthoDB" id="9785745at2"/>
<keyword evidence="3" id="KW-0238">DNA-binding</keyword>
<dbReference type="SUPFAM" id="SSF46785">
    <property type="entry name" value="Winged helix' DNA-binding domain"/>
    <property type="match status" value="1"/>
</dbReference>
<evidence type="ECO:0000256" key="2">
    <source>
        <dbReference type="ARBA" id="ARBA00023015"/>
    </source>
</evidence>
<protein>
    <submittedName>
        <fullName evidence="6">LysR family transcriptional regulator</fullName>
    </submittedName>
</protein>
<dbReference type="GO" id="GO:0003700">
    <property type="term" value="F:DNA-binding transcription factor activity"/>
    <property type="evidence" value="ECO:0007669"/>
    <property type="project" value="InterPro"/>
</dbReference>
<dbReference type="Gene3D" id="1.10.10.10">
    <property type="entry name" value="Winged helix-like DNA-binding domain superfamily/Winged helix DNA-binding domain"/>
    <property type="match status" value="1"/>
</dbReference>
<feature type="domain" description="HTH lysR-type" evidence="5">
    <location>
        <begin position="1"/>
        <end position="58"/>
    </location>
</feature>
<accession>A0A378JMH2</accession>
<sequence>METIRLKQFCVIAETGSLSKAAELLHITHSGLSKSMKILQDELKISLLRPAGRGIALTEDGMRIYQHAKSFLEMEHLLFHSGSHTTKLTTRIGTVEIFIPLICEHLPSLQVKNQSITLLDLNPGQIEQMVANHELDYGITYTPFPMEQIDIITLGQYQLGCYHLQGYFSNMNINEIPFAVPAVAIPVNPLGIKERDGWIESIIPRKRKYLVNLLSTAIELALQGLCAIFIPKFVAEKINKTLNDNKKLIEKSIPNEININQKIFLIKHKDKHISEQFENLKKLFK</sequence>
<organism evidence="6 7">
    <name type="scientific">Legionella busanensis</name>
    <dbReference type="NCBI Taxonomy" id="190655"/>
    <lineage>
        <taxon>Bacteria</taxon>
        <taxon>Pseudomonadati</taxon>
        <taxon>Pseudomonadota</taxon>
        <taxon>Gammaproteobacteria</taxon>
        <taxon>Legionellales</taxon>
        <taxon>Legionellaceae</taxon>
        <taxon>Legionella</taxon>
    </lineage>
</organism>
<evidence type="ECO:0000313" key="6">
    <source>
        <dbReference type="EMBL" id="STX51503.1"/>
    </source>
</evidence>
<evidence type="ECO:0000256" key="3">
    <source>
        <dbReference type="ARBA" id="ARBA00023125"/>
    </source>
</evidence>